<sequence length="765" mass="88388">MMSEREKRRKRAYWKKAQKESRERKNRLQHLCTPPGSPGSPGPGSHLANQSQETKQKRSGRKRIRRENSKLYREIEKLKKTLSRQIKTADKLRKQLKRQKQKSESPASKTQRLLQNVPVSNKVRRSLLTHHALMANIKKTFATTKTKREKRVMARLFTGKILKKYGLQKEISATLHVSRKWRKKHGEGNVKYRSLCSKLQAKVIAFLTRDENSRLTAGKKQTITRRRIKKQKRFLNDTLRNLHGKFLCEHPLVRISYSLFCRMRPFWVVTPTLADRETCLCKTHENLSFLVEKLHSLKLLKSLDMENMVSYITCNMESKDCMYDVCLDCKGQEFAVDEMDGVDLQQKIHITQWTTDTVIREKKNMDGKKEKIPVKITVKQKKEMEMADVLQMFQRQLNGVKRHLFNIKSQFSHYRELRRCMTDKECLIHIDFSENYSCKLASEIQAMHFASNQKQATLHTGVLSVGGTEDPLCFCTISASKEKGPHAIWVHLSPILDEVKKTHPSVEVVHFFSDGPTTQYRQKGNFFLFSTELLNRGFKRGTWNFFEASHGKGAPDGVGGLLKRTADRLVSHGHDIPTAEHLYHALANRTAVKLFYIQESLVDDAAKMMPILPAVPSTMRIHQVVTGALGEILYRDVSCPCTTRQSFECRCHGTHYFAFDVEHTATLVPQTHKVAGSEIPWGPDLIGEWCVVKYEGDIYPGIIQDTMETHVQVKCMSNIGVNRFFWPLREDVLWYLFEDVLRIIPPPKAVTSRHVEIDKDIWSSL</sequence>
<dbReference type="AlphaFoldDB" id="A0ABD1KDR5"/>
<accession>A0ABD1KDR5</accession>
<gene>
    <name evidence="2" type="ORF">ACEWY4_006348</name>
</gene>
<dbReference type="PANTHER" id="PTHR46601:SF2">
    <property type="entry name" value="UBIQUITIN-LIKE PROTEASE FAMILY PROFILE DOMAIN-CONTAINING PROTEIN"/>
    <property type="match status" value="1"/>
</dbReference>
<feature type="compositionally biased region" description="Basic residues" evidence="1">
    <location>
        <begin position="7"/>
        <end position="16"/>
    </location>
</feature>
<proteinExistence type="predicted"/>
<feature type="region of interest" description="Disordered" evidence="1">
    <location>
        <begin position="91"/>
        <end position="112"/>
    </location>
</feature>
<evidence type="ECO:0000313" key="2">
    <source>
        <dbReference type="EMBL" id="KAL2097141.1"/>
    </source>
</evidence>
<dbReference type="EMBL" id="JBHFQA010000006">
    <property type="protein sequence ID" value="KAL2097141.1"/>
    <property type="molecule type" value="Genomic_DNA"/>
</dbReference>
<dbReference type="PANTHER" id="PTHR46601">
    <property type="entry name" value="ULP_PROTEASE DOMAIN-CONTAINING PROTEIN"/>
    <property type="match status" value="1"/>
</dbReference>
<comment type="caution">
    <text evidence="2">The sequence shown here is derived from an EMBL/GenBank/DDBJ whole genome shotgun (WGS) entry which is preliminary data.</text>
</comment>
<name>A0ABD1KDR5_9TELE</name>
<evidence type="ECO:0000313" key="3">
    <source>
        <dbReference type="Proteomes" id="UP001591681"/>
    </source>
</evidence>
<reference evidence="2 3" key="1">
    <citation type="submission" date="2024-09" db="EMBL/GenBank/DDBJ databases">
        <title>A chromosome-level genome assembly of Gray's grenadier anchovy, Coilia grayii.</title>
        <authorList>
            <person name="Fu Z."/>
        </authorList>
    </citation>
    <scope>NUCLEOTIDE SEQUENCE [LARGE SCALE GENOMIC DNA]</scope>
    <source>
        <strain evidence="2">G4</strain>
        <tissue evidence="2">Muscle</tissue>
    </source>
</reference>
<keyword evidence="3" id="KW-1185">Reference proteome</keyword>
<organism evidence="2 3">
    <name type="scientific">Coilia grayii</name>
    <name type="common">Gray's grenadier anchovy</name>
    <dbReference type="NCBI Taxonomy" id="363190"/>
    <lineage>
        <taxon>Eukaryota</taxon>
        <taxon>Metazoa</taxon>
        <taxon>Chordata</taxon>
        <taxon>Craniata</taxon>
        <taxon>Vertebrata</taxon>
        <taxon>Euteleostomi</taxon>
        <taxon>Actinopterygii</taxon>
        <taxon>Neopterygii</taxon>
        <taxon>Teleostei</taxon>
        <taxon>Clupei</taxon>
        <taxon>Clupeiformes</taxon>
        <taxon>Clupeoidei</taxon>
        <taxon>Engraulidae</taxon>
        <taxon>Coilinae</taxon>
        <taxon>Coilia</taxon>
    </lineage>
</organism>
<dbReference type="Proteomes" id="UP001591681">
    <property type="component" value="Unassembled WGS sequence"/>
</dbReference>
<evidence type="ECO:0000256" key="1">
    <source>
        <dbReference type="SAM" id="MobiDB-lite"/>
    </source>
</evidence>
<protein>
    <submittedName>
        <fullName evidence="2">Uncharacterized protein</fullName>
    </submittedName>
</protein>
<feature type="region of interest" description="Disordered" evidence="1">
    <location>
        <begin position="1"/>
        <end position="70"/>
    </location>
</feature>